<proteinExistence type="predicted"/>
<dbReference type="EMBL" id="BAFD01000040">
    <property type="protein sequence ID" value="GAB43426.1"/>
    <property type="molecule type" value="Genomic_DNA"/>
</dbReference>
<keyword evidence="1" id="KW-0560">Oxidoreductase</keyword>
<name>A0ABQ0HC23_9ACTN</name>
<comment type="caution">
    <text evidence="1">The sequence shown here is derived from an EMBL/GenBank/DDBJ whole genome shotgun (WGS) entry which is preliminary data.</text>
</comment>
<dbReference type="SUPFAM" id="SSF51679">
    <property type="entry name" value="Bacterial luciferase-like"/>
    <property type="match status" value="1"/>
</dbReference>
<evidence type="ECO:0000313" key="2">
    <source>
        <dbReference type="Proteomes" id="UP000004881"/>
    </source>
</evidence>
<accession>A0ABQ0HC23</accession>
<dbReference type="GO" id="GO:0004497">
    <property type="term" value="F:monooxygenase activity"/>
    <property type="evidence" value="ECO:0007669"/>
    <property type="project" value="UniProtKB-KW"/>
</dbReference>
<keyword evidence="2" id="KW-1185">Reference proteome</keyword>
<feature type="non-terminal residue" evidence="1">
    <location>
        <position position="1"/>
    </location>
</feature>
<gene>
    <name evidence="1" type="ORF">GOTRE_040_00010</name>
</gene>
<dbReference type="Gene3D" id="3.20.20.30">
    <property type="entry name" value="Luciferase-like domain"/>
    <property type="match status" value="1"/>
</dbReference>
<dbReference type="Proteomes" id="UP000004881">
    <property type="component" value="Unassembled WGS sequence"/>
</dbReference>
<dbReference type="InterPro" id="IPR036661">
    <property type="entry name" value="Luciferase-like_sf"/>
</dbReference>
<dbReference type="InterPro" id="IPR050172">
    <property type="entry name" value="SsuD_RutA_monooxygenase"/>
</dbReference>
<reference evidence="1 2" key="1">
    <citation type="submission" date="2012-02" db="EMBL/GenBank/DDBJ databases">
        <title>Whole genome shotgun sequence of Gordonia terrae NBRC 100016.</title>
        <authorList>
            <person name="Takarada H."/>
            <person name="Hosoyama A."/>
            <person name="Tsuchikane K."/>
            <person name="Katsumata H."/>
            <person name="Yamazaki S."/>
            <person name="Fujita N."/>
        </authorList>
    </citation>
    <scope>NUCLEOTIDE SEQUENCE [LARGE SCALE GENOMIC DNA]</scope>
    <source>
        <strain evidence="1 2">NBRC 100016</strain>
    </source>
</reference>
<dbReference type="PANTHER" id="PTHR42847:SF4">
    <property type="entry name" value="ALKANESULFONATE MONOOXYGENASE-RELATED"/>
    <property type="match status" value="1"/>
</dbReference>
<evidence type="ECO:0000313" key="1">
    <source>
        <dbReference type="EMBL" id="GAB43426.1"/>
    </source>
</evidence>
<sequence>GNSTGDKKGMWADSSFEDLVQYNDGFRTQLIGTPEQVAERIVAYKRLGVDLILGGFLHFQEEIEYFGEKVLPLVREIEGAQSSTAQAAAGVA</sequence>
<keyword evidence="1" id="KW-0503">Monooxygenase</keyword>
<protein>
    <submittedName>
        <fullName evidence="1">FMNH2-dependent dimethyl sulfone monooxygenase</fullName>
    </submittedName>
</protein>
<organism evidence="1 2">
    <name type="scientific">Gordonia terrae NBRC 100016</name>
    <dbReference type="NCBI Taxonomy" id="1089454"/>
    <lineage>
        <taxon>Bacteria</taxon>
        <taxon>Bacillati</taxon>
        <taxon>Actinomycetota</taxon>
        <taxon>Actinomycetes</taxon>
        <taxon>Mycobacteriales</taxon>
        <taxon>Gordoniaceae</taxon>
        <taxon>Gordonia</taxon>
    </lineage>
</organism>
<dbReference type="PANTHER" id="PTHR42847">
    <property type="entry name" value="ALKANESULFONATE MONOOXYGENASE"/>
    <property type="match status" value="1"/>
</dbReference>